<dbReference type="Gene3D" id="3.30.460.10">
    <property type="entry name" value="Beta Polymerase, domain 2"/>
    <property type="match status" value="1"/>
</dbReference>
<dbReference type="InterPro" id="IPR018944">
    <property type="entry name" value="DNA_pol_lambd_fingers_domain"/>
</dbReference>
<keyword evidence="9 17" id="KW-0227">DNA damage</keyword>
<dbReference type="GO" id="GO:0003677">
    <property type="term" value="F:DNA binding"/>
    <property type="evidence" value="ECO:0007669"/>
    <property type="project" value="UniProtKB-UniRule"/>
</dbReference>
<dbReference type="Pfam" id="PF00533">
    <property type="entry name" value="BRCT"/>
    <property type="match status" value="1"/>
</dbReference>
<evidence type="ECO:0000256" key="5">
    <source>
        <dbReference type="ARBA" id="ARBA00022679"/>
    </source>
</evidence>
<keyword evidence="5 17" id="KW-0808">Transferase</keyword>
<feature type="domain" description="BRCT" evidence="19">
    <location>
        <begin position="12"/>
        <end position="106"/>
    </location>
</feature>
<feature type="compositionally biased region" description="Low complexity" evidence="18">
    <location>
        <begin position="153"/>
        <end position="168"/>
    </location>
</feature>
<dbReference type="PANTHER" id="PTHR11276">
    <property type="entry name" value="DNA POLYMERASE TYPE-X FAMILY MEMBER"/>
    <property type="match status" value="1"/>
</dbReference>
<comment type="subcellular location">
    <subcellularLocation>
        <location evidence="2 17">Nucleus</location>
    </subcellularLocation>
</comment>
<evidence type="ECO:0000256" key="1">
    <source>
        <dbReference type="ARBA" id="ARBA00001936"/>
    </source>
</evidence>
<dbReference type="SMART" id="SM00483">
    <property type="entry name" value="POLXc"/>
    <property type="match status" value="1"/>
</dbReference>
<accession>A0A6N2MIV5</accession>
<dbReference type="Pfam" id="PF14716">
    <property type="entry name" value="HHH_8"/>
    <property type="match status" value="1"/>
</dbReference>
<dbReference type="InterPro" id="IPR043519">
    <property type="entry name" value="NT_sf"/>
</dbReference>
<dbReference type="InterPro" id="IPR022312">
    <property type="entry name" value="DNA_pol_X"/>
</dbReference>
<organism evidence="20">
    <name type="scientific">Salix viminalis</name>
    <name type="common">Common osier</name>
    <name type="synonym">Basket willow</name>
    <dbReference type="NCBI Taxonomy" id="40686"/>
    <lineage>
        <taxon>Eukaryota</taxon>
        <taxon>Viridiplantae</taxon>
        <taxon>Streptophyta</taxon>
        <taxon>Embryophyta</taxon>
        <taxon>Tracheophyta</taxon>
        <taxon>Spermatophyta</taxon>
        <taxon>Magnoliopsida</taxon>
        <taxon>eudicotyledons</taxon>
        <taxon>Gunneridae</taxon>
        <taxon>Pentapetalae</taxon>
        <taxon>rosids</taxon>
        <taxon>fabids</taxon>
        <taxon>Malpighiales</taxon>
        <taxon>Salicaceae</taxon>
        <taxon>Saliceae</taxon>
        <taxon>Salix</taxon>
    </lineage>
</organism>
<dbReference type="InterPro" id="IPR029398">
    <property type="entry name" value="PolB_thumb"/>
</dbReference>
<dbReference type="SUPFAM" id="SSF52113">
    <property type="entry name" value="BRCT domain"/>
    <property type="match status" value="1"/>
</dbReference>
<evidence type="ECO:0000256" key="17">
    <source>
        <dbReference type="RuleBase" id="RU366014"/>
    </source>
</evidence>
<keyword evidence="13" id="KW-0464">Manganese</keyword>
<dbReference type="PANTHER" id="PTHR11276:SF41">
    <property type="entry name" value="DNA POLYMERASE LAMBDA"/>
    <property type="match status" value="1"/>
</dbReference>
<dbReference type="GO" id="GO:0003887">
    <property type="term" value="F:DNA-directed DNA polymerase activity"/>
    <property type="evidence" value="ECO:0007669"/>
    <property type="project" value="UniProtKB-UniRule"/>
</dbReference>
<dbReference type="PRINTS" id="PR00869">
    <property type="entry name" value="DNAPOLX"/>
</dbReference>
<dbReference type="Pfam" id="PF14792">
    <property type="entry name" value="DNA_pol_B_palm"/>
    <property type="match status" value="1"/>
</dbReference>
<dbReference type="SUPFAM" id="SSF81585">
    <property type="entry name" value="PsbU/PolX domain-like"/>
    <property type="match status" value="1"/>
</dbReference>
<keyword evidence="11" id="KW-0238">DNA-binding</keyword>
<dbReference type="InterPro" id="IPR028207">
    <property type="entry name" value="DNA_pol_B_palm_palm"/>
</dbReference>
<keyword evidence="8" id="KW-0479">Metal-binding</keyword>
<dbReference type="Pfam" id="PF14791">
    <property type="entry name" value="DNA_pol_B_thumb"/>
    <property type="match status" value="1"/>
</dbReference>
<dbReference type="GO" id="GO:0046872">
    <property type="term" value="F:metal ion binding"/>
    <property type="evidence" value="ECO:0007669"/>
    <property type="project" value="UniProtKB-UniRule"/>
</dbReference>
<evidence type="ECO:0000256" key="14">
    <source>
        <dbReference type="ARBA" id="ARBA00023239"/>
    </source>
</evidence>
<dbReference type="PROSITE" id="PS00522">
    <property type="entry name" value="DNA_POLYMERASE_X"/>
    <property type="match status" value="1"/>
</dbReference>
<dbReference type="PRINTS" id="PR00870">
    <property type="entry name" value="DNAPOLXBETA"/>
</dbReference>
<dbReference type="InterPro" id="IPR037160">
    <property type="entry name" value="DNA_Pol_thumb_sf"/>
</dbReference>
<evidence type="ECO:0000313" key="20">
    <source>
        <dbReference type="EMBL" id="VFU47994.1"/>
    </source>
</evidence>
<dbReference type="InterPro" id="IPR002054">
    <property type="entry name" value="DNA-dir_DNA_pol_X"/>
</dbReference>
<dbReference type="Gene3D" id="1.10.150.20">
    <property type="entry name" value="5' to 3' exonuclease, C-terminal subdomain"/>
    <property type="match status" value="1"/>
</dbReference>
<name>A0A6N2MIV5_SALVM</name>
<dbReference type="EMBL" id="CAADRP010001685">
    <property type="protein sequence ID" value="VFU47994.1"/>
    <property type="molecule type" value="Genomic_DNA"/>
</dbReference>
<dbReference type="GO" id="GO:0016829">
    <property type="term" value="F:lyase activity"/>
    <property type="evidence" value="ECO:0007669"/>
    <property type="project" value="UniProtKB-KW"/>
</dbReference>
<dbReference type="InterPro" id="IPR010996">
    <property type="entry name" value="HHH_MUS81"/>
</dbReference>
<dbReference type="Pfam" id="PF10391">
    <property type="entry name" value="DNA_pol_lambd_f"/>
    <property type="match status" value="1"/>
</dbReference>
<evidence type="ECO:0000256" key="9">
    <source>
        <dbReference type="ARBA" id="ARBA00022763"/>
    </source>
</evidence>
<dbReference type="FunFam" id="3.30.460.10:FF:000029">
    <property type="entry name" value="DNA polymerase"/>
    <property type="match status" value="1"/>
</dbReference>
<dbReference type="GO" id="GO:0006260">
    <property type="term" value="P:DNA replication"/>
    <property type="evidence" value="ECO:0007669"/>
    <property type="project" value="UniProtKB-KW"/>
</dbReference>
<dbReference type="Gene3D" id="3.40.50.10190">
    <property type="entry name" value="BRCT domain"/>
    <property type="match status" value="1"/>
</dbReference>
<dbReference type="FunFam" id="1.10.150.110:FF:000006">
    <property type="entry name" value="DNA polymerase"/>
    <property type="match status" value="1"/>
</dbReference>
<dbReference type="FunFam" id="3.30.210.10:FF:000006">
    <property type="entry name" value="DNA polymerase"/>
    <property type="match status" value="1"/>
</dbReference>
<keyword evidence="15 17" id="KW-0539">Nucleus</keyword>
<evidence type="ECO:0000256" key="7">
    <source>
        <dbReference type="ARBA" id="ARBA00022705"/>
    </source>
</evidence>
<dbReference type="SUPFAM" id="SSF81301">
    <property type="entry name" value="Nucleotidyltransferase"/>
    <property type="match status" value="1"/>
</dbReference>
<dbReference type="FunFam" id="3.40.50.10190:FF:000031">
    <property type="entry name" value="DNA polymerase"/>
    <property type="match status" value="1"/>
</dbReference>
<dbReference type="SUPFAM" id="SSF47802">
    <property type="entry name" value="DNA polymerase beta, N-terminal domain-like"/>
    <property type="match status" value="1"/>
</dbReference>
<comment type="catalytic activity">
    <reaction evidence="16 17">
        <text>DNA(n) + a 2'-deoxyribonucleoside 5'-triphosphate = DNA(n+1) + diphosphate</text>
        <dbReference type="Rhea" id="RHEA:22508"/>
        <dbReference type="Rhea" id="RHEA-COMP:17339"/>
        <dbReference type="Rhea" id="RHEA-COMP:17340"/>
        <dbReference type="ChEBI" id="CHEBI:33019"/>
        <dbReference type="ChEBI" id="CHEBI:61560"/>
        <dbReference type="ChEBI" id="CHEBI:173112"/>
        <dbReference type="EC" id="2.7.7.7"/>
    </reaction>
</comment>
<dbReference type="EC" id="2.7.7.7" evidence="17"/>
<dbReference type="PROSITE" id="PS50172">
    <property type="entry name" value="BRCT"/>
    <property type="match status" value="1"/>
</dbReference>
<evidence type="ECO:0000256" key="12">
    <source>
        <dbReference type="ARBA" id="ARBA00023204"/>
    </source>
</evidence>
<keyword evidence="14" id="KW-0456">Lyase</keyword>
<dbReference type="InterPro" id="IPR001357">
    <property type="entry name" value="BRCT_dom"/>
</dbReference>
<evidence type="ECO:0000256" key="15">
    <source>
        <dbReference type="ARBA" id="ARBA00023242"/>
    </source>
</evidence>
<dbReference type="InterPro" id="IPR002008">
    <property type="entry name" value="DNA_pol_X_beta-like"/>
</dbReference>
<keyword evidence="7" id="KW-0235">DNA replication</keyword>
<evidence type="ECO:0000256" key="16">
    <source>
        <dbReference type="ARBA" id="ARBA00049244"/>
    </source>
</evidence>
<reference evidence="20" key="1">
    <citation type="submission" date="2019-03" db="EMBL/GenBank/DDBJ databases">
        <authorList>
            <person name="Mank J."/>
            <person name="Almeida P."/>
        </authorList>
    </citation>
    <scope>NUCLEOTIDE SEQUENCE</scope>
    <source>
        <strain evidence="20">78183</strain>
    </source>
</reference>
<dbReference type="FunFam" id="1.10.150.20:FF:000010">
    <property type="entry name" value="DNA polymerase lambda"/>
    <property type="match status" value="1"/>
</dbReference>
<protein>
    <recommendedName>
        <fullName evidence="17">DNA polymerase</fullName>
        <ecNumber evidence="17">2.7.7.7</ecNumber>
    </recommendedName>
</protein>
<keyword evidence="12 17" id="KW-0234">DNA repair</keyword>
<feature type="region of interest" description="Disordered" evidence="18">
    <location>
        <begin position="483"/>
        <end position="511"/>
    </location>
</feature>
<dbReference type="GO" id="GO:0005634">
    <property type="term" value="C:nucleus"/>
    <property type="evidence" value="ECO:0007669"/>
    <property type="project" value="UniProtKB-SubCell"/>
</dbReference>
<sequence length="653" mass="73604">MAPKRKKSPSIDPKGIFSGMVVFLVETGVQSRRLQIWKHKLVQMGATTEERLSKKVTHIFAINSQALLQQLDGQLLKRFKPRFLLYQWLEDSLRSGEKVSEDQYHLLVDMEGENTKDKSLVLKSVSEDTSPHNEKIKSDVKEFKSDAENKGLSEVPNSPGSSDSSPPSQTLTNPIPFSTLHSDLSLPYSPPDLNRSITEMFGKLINIYRALGDDRRSFSYYKAIPVVEKLPFKIESADQVKNLPGIGKSMQDHIQEIVTTGKLSKLEYFETDEKVRTISLFGEVWGIGPATALKFYEKGHRTLEDLKNEDSLTHSQKLGLKYFDDIKTRIPRHEVQEMELLLQKTGEEILPGVVILCGGSYRRGKASCGDLDVVITHPDGKSHKGFLTRYVKRLKDMKFLREDLVFSTHSEEGTDSGADTYFGLCTYPGRELRHRIDFKVYPRNIYAFGLVAWTGNDVVNRRMRLLAESKGYRLDDTGLFPATQASGGKRGARGSASLRFDNEKESPNSRGLVWEPTDSSLLCHVMKQNLHRHSPRRHICRAAEYKFPDPIPEFAVAETEKFKSHLFKKLTKKDIYGDSLEDVVGICTEIFSTFLHAEYGGPGTLLVTPFIDMADTVNEQGLPGGPEAARVAVKWAQAHVDIDWKEWTGGDSD</sequence>
<evidence type="ECO:0000256" key="2">
    <source>
        <dbReference type="ARBA" id="ARBA00004123"/>
    </source>
</evidence>
<evidence type="ECO:0000256" key="3">
    <source>
        <dbReference type="ARBA" id="ARBA00008323"/>
    </source>
</evidence>
<dbReference type="SMART" id="SM00292">
    <property type="entry name" value="BRCT"/>
    <property type="match status" value="1"/>
</dbReference>
<evidence type="ECO:0000256" key="4">
    <source>
        <dbReference type="ARBA" id="ARBA00022634"/>
    </source>
</evidence>
<keyword evidence="4" id="KW-0237">DNA synthesis</keyword>
<evidence type="ECO:0000256" key="11">
    <source>
        <dbReference type="ARBA" id="ARBA00023125"/>
    </source>
</evidence>
<dbReference type="InterPro" id="IPR019843">
    <property type="entry name" value="DNA_pol-X_BS"/>
</dbReference>
<dbReference type="GO" id="GO:0006303">
    <property type="term" value="P:double-strand break repair via nonhomologous end joining"/>
    <property type="evidence" value="ECO:0007669"/>
    <property type="project" value="TreeGrafter"/>
</dbReference>
<evidence type="ECO:0000259" key="19">
    <source>
        <dbReference type="PROSITE" id="PS50172"/>
    </source>
</evidence>
<dbReference type="AlphaFoldDB" id="A0A6N2MIV5"/>
<dbReference type="Gene3D" id="1.10.150.110">
    <property type="entry name" value="DNA polymerase beta, N-terminal domain-like"/>
    <property type="match status" value="1"/>
</dbReference>
<evidence type="ECO:0000256" key="6">
    <source>
        <dbReference type="ARBA" id="ARBA00022695"/>
    </source>
</evidence>
<gene>
    <name evidence="20" type="ORF">SVIM_LOCUS311313</name>
</gene>
<dbReference type="CDD" id="cd00141">
    <property type="entry name" value="NT_POLXc"/>
    <property type="match status" value="1"/>
</dbReference>
<keyword evidence="10 17" id="KW-0239">DNA-directed DNA polymerase</keyword>
<comment type="similarity">
    <text evidence="3 17">Belongs to the DNA polymerase type-X family.</text>
</comment>
<feature type="region of interest" description="Disordered" evidence="18">
    <location>
        <begin position="147"/>
        <end position="176"/>
    </location>
</feature>
<dbReference type="InterPro" id="IPR036420">
    <property type="entry name" value="BRCT_dom_sf"/>
</dbReference>
<comment type="cofactor">
    <cofactor evidence="1">
        <name>Mn(2+)</name>
        <dbReference type="ChEBI" id="CHEBI:29035"/>
    </cofactor>
</comment>
<evidence type="ECO:0000256" key="18">
    <source>
        <dbReference type="SAM" id="MobiDB-lite"/>
    </source>
</evidence>
<dbReference type="InterPro" id="IPR027421">
    <property type="entry name" value="DNA_pol_lamdba_lyase_dom_sf"/>
</dbReference>
<evidence type="ECO:0000256" key="13">
    <source>
        <dbReference type="ARBA" id="ARBA00023211"/>
    </source>
</evidence>
<evidence type="ECO:0000256" key="8">
    <source>
        <dbReference type="ARBA" id="ARBA00022723"/>
    </source>
</evidence>
<evidence type="ECO:0000256" key="10">
    <source>
        <dbReference type="ARBA" id="ARBA00022932"/>
    </source>
</evidence>
<proteinExistence type="inferred from homology"/>
<keyword evidence="6 17" id="KW-0548">Nucleotidyltransferase</keyword>
<dbReference type="Gene3D" id="3.30.210.10">
    <property type="entry name" value="DNA polymerase, thumb domain"/>
    <property type="match status" value="1"/>
</dbReference>
<comment type="function">
    <text evidence="17">DNA polymerase that functions in several pathways of DNA repair. Involved in base excision repair (BER) responsible for repair of lesions that give rise to abasic (AP) sites in DNA. Also contributes to DNA double-strand break repair by non-homologous end joining and homologous recombination. Has both template-dependent and template-independent (terminal transferase) DNA polymerase activities. Has also a 5'-deoxyribose-5-phosphate lyase (dRP lyase) activity.</text>
</comment>